<name>A0ABT5JB83_RHOTP</name>
<evidence type="ECO:0000313" key="3">
    <source>
        <dbReference type="EMBL" id="MDC7786636.1"/>
    </source>
</evidence>
<comment type="caution">
    <text evidence="3">The sequence shown here is derived from an EMBL/GenBank/DDBJ whole genome shotgun (WGS) entry which is preliminary data.</text>
</comment>
<dbReference type="InterPro" id="IPR026289">
    <property type="entry name" value="SBP_TakP-like"/>
</dbReference>
<dbReference type="InterPro" id="IPR006311">
    <property type="entry name" value="TAT_signal"/>
</dbReference>
<dbReference type="CDD" id="cd13604">
    <property type="entry name" value="PBP2_TRAP_ketoacid_lactate_like"/>
    <property type="match status" value="1"/>
</dbReference>
<keyword evidence="4" id="KW-1185">Reference proteome</keyword>
<dbReference type="Gene3D" id="3.40.190.10">
    <property type="entry name" value="Periplasmic binding protein-like II"/>
    <property type="match status" value="1"/>
</dbReference>
<dbReference type="EMBL" id="JAQQLI010000018">
    <property type="protein sequence ID" value="MDC7786636.1"/>
    <property type="molecule type" value="Genomic_DNA"/>
</dbReference>
<dbReference type="Pfam" id="PF03480">
    <property type="entry name" value="DctP"/>
    <property type="match status" value="1"/>
</dbReference>
<feature type="chain" id="PRO_5045171643" evidence="2">
    <location>
        <begin position="29"/>
        <end position="358"/>
    </location>
</feature>
<dbReference type="PIRSF" id="PIRSF039026">
    <property type="entry name" value="SiaP"/>
    <property type="match status" value="1"/>
</dbReference>
<reference evidence="3" key="2">
    <citation type="submission" date="2023-02" db="EMBL/GenBank/DDBJ databases">
        <authorList>
            <person name="Rayyan A."/>
            <person name="Meyer T."/>
            <person name="Kyndt J.A."/>
        </authorList>
    </citation>
    <scope>NUCLEOTIDE SEQUENCE</scope>
    <source>
        <strain evidence="3">DSM 9987</strain>
    </source>
</reference>
<feature type="signal peptide" evidence="2">
    <location>
        <begin position="1"/>
        <end position="28"/>
    </location>
</feature>
<dbReference type="InterPro" id="IPR018389">
    <property type="entry name" value="DctP_fam"/>
</dbReference>
<evidence type="ECO:0000256" key="2">
    <source>
        <dbReference type="SAM" id="SignalP"/>
    </source>
</evidence>
<dbReference type="InterPro" id="IPR038404">
    <property type="entry name" value="TRAP_DctP_sf"/>
</dbReference>
<dbReference type="PANTHER" id="PTHR33376">
    <property type="match status" value="1"/>
</dbReference>
<proteinExistence type="predicted"/>
<sequence>MTNLTRRRLAGGALGAAAVLAAPSVARAQQKRWRMVTSWPKRLPGPGMSAERVAERISAMSGGRLQITVHAAGEVVPAFEVLDAVGGGVVEMGHTAAFYWQGKQPAAAFYTTVPFGLTPAEHVAWVEAGGGQALWDELYAPFGVKPFMGGNTGVCMGGWFRTPMKDVADLKGLKIRSLGLGGEVYRRLGATPQTTAPGEILTSLQSGVLDGAEFVGPGTDIALGLYRVAPHYYGPGFNKPNGTGECLISLAAWSGLDADLKAIVAHACATEATFALSEMERLNAEALAALVERHKVKLETFPDAIVVAARGQATDILAEVAARNPLAQKVHDSYTAFRDRVAGWSRVSIRAVLEARGV</sequence>
<organism evidence="3 4">
    <name type="scientific">Rhodoplanes tepidamans</name>
    <name type="common">Rhodoplanes cryptolactis</name>
    <dbReference type="NCBI Taxonomy" id="200616"/>
    <lineage>
        <taxon>Bacteria</taxon>
        <taxon>Pseudomonadati</taxon>
        <taxon>Pseudomonadota</taxon>
        <taxon>Alphaproteobacteria</taxon>
        <taxon>Hyphomicrobiales</taxon>
        <taxon>Nitrobacteraceae</taxon>
        <taxon>Rhodoplanes</taxon>
    </lineage>
</organism>
<dbReference type="PROSITE" id="PS51318">
    <property type="entry name" value="TAT"/>
    <property type="match status" value="1"/>
</dbReference>
<dbReference type="RefSeq" id="WP_272777484.1">
    <property type="nucleotide sequence ID" value="NZ_JAQQLI010000018.1"/>
</dbReference>
<dbReference type="NCBIfam" id="NF037995">
    <property type="entry name" value="TRAP_S1"/>
    <property type="match status" value="1"/>
</dbReference>
<keyword evidence="1 2" id="KW-0732">Signal</keyword>
<gene>
    <name evidence="3" type="ORF">PQJ73_13160</name>
</gene>
<dbReference type="PANTHER" id="PTHR33376:SF5">
    <property type="entry name" value="EXTRACYTOPLASMIC SOLUTE RECEPTOR PROTEIN"/>
    <property type="match status" value="1"/>
</dbReference>
<protein>
    <submittedName>
        <fullName evidence="3">TRAP transporter substrate-binding protein</fullName>
    </submittedName>
</protein>
<evidence type="ECO:0000256" key="1">
    <source>
        <dbReference type="ARBA" id="ARBA00022729"/>
    </source>
</evidence>
<reference evidence="3" key="1">
    <citation type="journal article" date="2023" name="Microbiol Resour">
        <title>Genome Sequences of Rhodoplanes serenus and Two Thermotolerant Strains, Rhodoplanes tepidamans and 'Rhodoplanes cryptolactis,' Further Refine the Genus.</title>
        <authorList>
            <person name="Rayyan A.A."/>
            <person name="Kyndt J.A."/>
        </authorList>
    </citation>
    <scope>NUCLEOTIDE SEQUENCE</scope>
    <source>
        <strain evidence="3">DSM 9987</strain>
    </source>
</reference>
<accession>A0ABT5JB83</accession>
<evidence type="ECO:0000313" key="4">
    <source>
        <dbReference type="Proteomes" id="UP001165652"/>
    </source>
</evidence>
<dbReference type="Gene3D" id="3.40.190.170">
    <property type="entry name" value="Bacterial extracellular solute-binding protein, family 7"/>
    <property type="match status" value="1"/>
</dbReference>
<dbReference type="Proteomes" id="UP001165652">
    <property type="component" value="Unassembled WGS sequence"/>
</dbReference>